<dbReference type="GO" id="GO:0006355">
    <property type="term" value="P:regulation of DNA-templated transcription"/>
    <property type="evidence" value="ECO:0007669"/>
    <property type="project" value="InterPro"/>
</dbReference>
<dbReference type="PANTHER" id="PTHR43047:SF72">
    <property type="entry name" value="OSMOSENSING HISTIDINE PROTEIN KINASE SLN1"/>
    <property type="match status" value="1"/>
</dbReference>
<feature type="compositionally biased region" description="Low complexity" evidence="6">
    <location>
        <begin position="582"/>
        <end position="601"/>
    </location>
</feature>
<dbReference type="Pfam" id="PF02518">
    <property type="entry name" value="HATPase_c"/>
    <property type="match status" value="1"/>
</dbReference>
<dbReference type="PANTHER" id="PTHR43047">
    <property type="entry name" value="TWO-COMPONENT HISTIDINE PROTEIN KINASE"/>
    <property type="match status" value="1"/>
</dbReference>
<keyword evidence="4" id="KW-0418">Kinase</keyword>
<evidence type="ECO:0000259" key="8">
    <source>
        <dbReference type="PROSITE" id="PS50112"/>
    </source>
</evidence>
<dbReference type="InterPro" id="IPR000014">
    <property type="entry name" value="PAS"/>
</dbReference>
<feature type="domain" description="Histidine kinase" evidence="7">
    <location>
        <begin position="782"/>
        <end position="1002"/>
    </location>
</feature>
<evidence type="ECO:0000256" key="4">
    <source>
        <dbReference type="ARBA" id="ARBA00022777"/>
    </source>
</evidence>
<keyword evidence="5" id="KW-0175">Coiled coil</keyword>
<organism evidence="9 10">
    <name type="scientific">Nitrobacter winogradskyi</name>
    <name type="common">Nitrobacter agilis</name>
    <dbReference type="NCBI Taxonomy" id="913"/>
    <lineage>
        <taxon>Bacteria</taxon>
        <taxon>Pseudomonadati</taxon>
        <taxon>Pseudomonadota</taxon>
        <taxon>Alphaproteobacteria</taxon>
        <taxon>Hyphomicrobiales</taxon>
        <taxon>Nitrobacteraceae</taxon>
        <taxon>Nitrobacter</taxon>
    </lineage>
</organism>
<dbReference type="GO" id="GO:0000155">
    <property type="term" value="F:phosphorelay sensor kinase activity"/>
    <property type="evidence" value="ECO:0007669"/>
    <property type="project" value="InterPro"/>
</dbReference>
<dbReference type="InterPro" id="IPR036890">
    <property type="entry name" value="HATPase_C_sf"/>
</dbReference>
<feature type="domain" description="PAS" evidence="8">
    <location>
        <begin position="639"/>
        <end position="709"/>
    </location>
</feature>
<feature type="region of interest" description="Disordered" evidence="6">
    <location>
        <begin position="219"/>
        <end position="274"/>
    </location>
</feature>
<dbReference type="SMART" id="SM00091">
    <property type="entry name" value="PAS"/>
    <property type="match status" value="4"/>
</dbReference>
<evidence type="ECO:0000259" key="7">
    <source>
        <dbReference type="PROSITE" id="PS50109"/>
    </source>
</evidence>
<dbReference type="PROSITE" id="PS50112">
    <property type="entry name" value="PAS"/>
    <property type="match status" value="1"/>
</dbReference>
<feature type="coiled-coil region" evidence="5">
    <location>
        <begin position="755"/>
        <end position="782"/>
    </location>
</feature>
<dbReference type="SUPFAM" id="SSF55874">
    <property type="entry name" value="ATPase domain of HSP90 chaperone/DNA topoisomerase II/histidine kinase"/>
    <property type="match status" value="1"/>
</dbReference>
<evidence type="ECO:0000256" key="3">
    <source>
        <dbReference type="ARBA" id="ARBA00022679"/>
    </source>
</evidence>
<dbReference type="CDD" id="cd00082">
    <property type="entry name" value="HisKA"/>
    <property type="match status" value="1"/>
</dbReference>
<dbReference type="SMART" id="SM00387">
    <property type="entry name" value="HATPase_c"/>
    <property type="match status" value="1"/>
</dbReference>
<feature type="region of interest" description="Disordered" evidence="6">
    <location>
        <begin position="939"/>
        <end position="963"/>
    </location>
</feature>
<evidence type="ECO:0000256" key="6">
    <source>
        <dbReference type="SAM" id="MobiDB-lite"/>
    </source>
</evidence>
<gene>
    <name evidence="9" type="ORF">NWI01_23640</name>
</gene>
<evidence type="ECO:0000313" key="9">
    <source>
        <dbReference type="EMBL" id="GEC16472.1"/>
    </source>
</evidence>
<dbReference type="EMBL" id="BJNF01000066">
    <property type="protein sequence ID" value="GEC16472.1"/>
    <property type="molecule type" value="Genomic_DNA"/>
</dbReference>
<dbReference type="InterPro" id="IPR036097">
    <property type="entry name" value="HisK_dim/P_sf"/>
</dbReference>
<dbReference type="SUPFAM" id="SSF55785">
    <property type="entry name" value="PYP-like sensor domain (PAS domain)"/>
    <property type="match status" value="2"/>
</dbReference>
<dbReference type="GO" id="GO:0009927">
    <property type="term" value="F:histidine phosphotransfer kinase activity"/>
    <property type="evidence" value="ECO:0007669"/>
    <property type="project" value="TreeGrafter"/>
</dbReference>
<dbReference type="AlphaFoldDB" id="A0A4Y3WBP2"/>
<dbReference type="InterPro" id="IPR013767">
    <property type="entry name" value="PAS_fold"/>
</dbReference>
<dbReference type="InterPro" id="IPR003661">
    <property type="entry name" value="HisK_dim/P_dom"/>
</dbReference>
<sequence length="1007" mass="108249">MPMNSAENSADFQLQGMTDPRLAVHAASAMPAWLWSLDGARILWANPAGVSIVGAADASDLASRDFNLDDPRRRQVTQLASRLPPSGTVRLERMRGYAGLGGLLTCACSRLDFPGVGSAILVRAVERAGRGMTLAERLQQLVAGIDTPVAAFSHDGRFAAASNKGRSLFGIGSLSEGGLDDLRDHALREGRAETSIGLWRLVLQRVGSGGDIGLVAFLEKPPPDRSPDQPQPFAETETGSPLQNTETVLPAQTVQSPPEPGNRLSPSPPTRRRHPLRFMWRMDAEGRFSIGSDEFTRIIGMRTTAGFGRLWSEITDVFGLDPEGRLAHAVQTRNTWSGITLLWPVDGSDARLRVELSGLPIYDRTRNFIGYRGFGVCRDREGLARLTASRRSEFLFSETSHPAPVDSENSADDKPSEPLQQPTEPDTTVETPKNVLPFRPPVDLNPPPLTPVENHAFNELARQLSARLEGEPETAGPEDNAEPPVAPEASETIREQSDEPSSPEQPAPRQTTIARDSLILDLIPTGVMIHRAGRALYANPAFLAQVGYESLETLQEAGGLDALLVEARMVEADMIEVDLPDTVGTPPTGSPVTVSVTPPSGVPQQPLTARLLAVSWDGEPAHALICGGASAPSRVGHATAEELATIVDGAAEGLLMFDDGGKITACNHSAEALFGLSGDTLTQRNLADLFIPESQGAVRDCLKSLTDGDANLPDHGREVVGRMGEDGLIPLSMTMGRTQAAGPNFFAAFRDLSQSKKAETELSQARRQAERAANAKADVLARISHEIRTPLNSIIGFAEVMIDEKFGSLENERYIEYMKDIRASGERIITFIDDLLDLSRIETGKLDLAFVNQNLNDIVEQCVAVMQPQANRERIIIRTSLAHTLPPIVADAQALRQITLNLIGNSIHLANAGGQVIVSTAVNDFGDVALRVRDSGHSLSEDELAAATEPFRTPPPSDQASKSAGVSLSLTKALVEANRAQFHIKTGPHSGTLIEVVFAQASAPPED</sequence>
<dbReference type="InterPro" id="IPR003594">
    <property type="entry name" value="HATPase_dom"/>
</dbReference>
<dbReference type="CDD" id="cd00130">
    <property type="entry name" value="PAS"/>
    <property type="match status" value="1"/>
</dbReference>
<evidence type="ECO:0000256" key="2">
    <source>
        <dbReference type="ARBA" id="ARBA00012438"/>
    </source>
</evidence>
<dbReference type="Pfam" id="PF13188">
    <property type="entry name" value="PAS_8"/>
    <property type="match status" value="2"/>
</dbReference>
<evidence type="ECO:0000313" key="10">
    <source>
        <dbReference type="Proteomes" id="UP000318825"/>
    </source>
</evidence>
<dbReference type="InterPro" id="IPR005467">
    <property type="entry name" value="His_kinase_dom"/>
</dbReference>
<dbReference type="GO" id="GO:0005886">
    <property type="term" value="C:plasma membrane"/>
    <property type="evidence" value="ECO:0007669"/>
    <property type="project" value="TreeGrafter"/>
</dbReference>
<dbReference type="SMART" id="SM00388">
    <property type="entry name" value="HisKA"/>
    <property type="match status" value="1"/>
</dbReference>
<evidence type="ECO:0000256" key="5">
    <source>
        <dbReference type="SAM" id="Coils"/>
    </source>
</evidence>
<dbReference type="NCBIfam" id="TIGR00229">
    <property type="entry name" value="sensory_box"/>
    <property type="match status" value="1"/>
</dbReference>
<feature type="region of interest" description="Disordered" evidence="6">
    <location>
        <begin position="467"/>
        <end position="513"/>
    </location>
</feature>
<dbReference type="Gene3D" id="3.30.450.20">
    <property type="entry name" value="PAS domain"/>
    <property type="match status" value="1"/>
</dbReference>
<feature type="compositionally biased region" description="Polar residues" evidence="6">
    <location>
        <begin position="418"/>
        <end position="431"/>
    </location>
</feature>
<dbReference type="Proteomes" id="UP000318825">
    <property type="component" value="Unassembled WGS sequence"/>
</dbReference>
<feature type="compositionally biased region" description="Pro residues" evidence="6">
    <location>
        <begin position="438"/>
        <end position="450"/>
    </location>
</feature>
<comment type="catalytic activity">
    <reaction evidence="1">
        <text>ATP + protein L-histidine = ADP + protein N-phospho-L-histidine.</text>
        <dbReference type="EC" id="2.7.13.3"/>
    </reaction>
</comment>
<dbReference type="SUPFAM" id="SSF47384">
    <property type="entry name" value="Homodimeric domain of signal transducing histidine kinase"/>
    <property type="match status" value="1"/>
</dbReference>
<feature type="region of interest" description="Disordered" evidence="6">
    <location>
        <begin position="579"/>
        <end position="601"/>
    </location>
</feature>
<reference evidence="9 10" key="1">
    <citation type="submission" date="2019-06" db="EMBL/GenBank/DDBJ databases">
        <title>Whole genome shotgun sequence of Nitrobacter winogradskyi NBRC 14297.</title>
        <authorList>
            <person name="Hosoyama A."/>
            <person name="Uohara A."/>
            <person name="Ohji S."/>
            <person name="Ichikawa N."/>
        </authorList>
    </citation>
    <scope>NUCLEOTIDE SEQUENCE [LARGE SCALE GENOMIC DNA]</scope>
    <source>
        <strain evidence="9 10">NBRC 14297</strain>
    </source>
</reference>
<dbReference type="InterPro" id="IPR035965">
    <property type="entry name" value="PAS-like_dom_sf"/>
</dbReference>
<dbReference type="Gene3D" id="3.30.565.10">
    <property type="entry name" value="Histidine kinase-like ATPase, C-terminal domain"/>
    <property type="match status" value="1"/>
</dbReference>
<evidence type="ECO:0000256" key="1">
    <source>
        <dbReference type="ARBA" id="ARBA00000085"/>
    </source>
</evidence>
<dbReference type="Pfam" id="PF00989">
    <property type="entry name" value="PAS"/>
    <property type="match status" value="1"/>
</dbReference>
<feature type="compositionally biased region" description="Polar residues" evidence="6">
    <location>
        <begin position="499"/>
        <end position="513"/>
    </location>
</feature>
<dbReference type="Gene3D" id="1.10.287.130">
    <property type="match status" value="1"/>
</dbReference>
<dbReference type="PROSITE" id="PS50109">
    <property type="entry name" value="HIS_KIN"/>
    <property type="match status" value="1"/>
</dbReference>
<comment type="caution">
    <text evidence="9">The sequence shown here is derived from an EMBL/GenBank/DDBJ whole genome shotgun (WGS) entry which is preliminary data.</text>
</comment>
<dbReference type="Pfam" id="PF00512">
    <property type="entry name" value="HisKA"/>
    <property type="match status" value="1"/>
</dbReference>
<feature type="compositionally biased region" description="Polar residues" evidence="6">
    <location>
        <begin position="237"/>
        <end position="256"/>
    </location>
</feature>
<feature type="region of interest" description="Disordered" evidence="6">
    <location>
        <begin position="395"/>
        <end position="453"/>
    </location>
</feature>
<dbReference type="EC" id="2.7.13.3" evidence="2"/>
<name>A0A4Y3WBP2_NITWI</name>
<accession>A0A4Y3WBP2</accession>
<proteinExistence type="predicted"/>
<protein>
    <recommendedName>
        <fullName evidence="2">histidine kinase</fullName>
        <ecNumber evidence="2">2.7.13.3</ecNumber>
    </recommendedName>
</protein>
<keyword evidence="3" id="KW-0808">Transferase</keyword>